<gene>
    <name evidence="1" type="ORF">LCGC14_2227410</name>
</gene>
<name>A0A0F9D965_9ZZZZ</name>
<dbReference type="AlphaFoldDB" id="A0A0F9D965"/>
<protein>
    <submittedName>
        <fullName evidence="1">Uncharacterized protein</fullName>
    </submittedName>
</protein>
<evidence type="ECO:0000313" key="1">
    <source>
        <dbReference type="EMBL" id="KKL58233.1"/>
    </source>
</evidence>
<proteinExistence type="predicted"/>
<reference evidence="1" key="1">
    <citation type="journal article" date="2015" name="Nature">
        <title>Complex archaea that bridge the gap between prokaryotes and eukaryotes.</title>
        <authorList>
            <person name="Spang A."/>
            <person name="Saw J.H."/>
            <person name="Jorgensen S.L."/>
            <person name="Zaremba-Niedzwiedzka K."/>
            <person name="Martijn J."/>
            <person name="Lind A.E."/>
            <person name="van Eijk R."/>
            <person name="Schleper C."/>
            <person name="Guy L."/>
            <person name="Ettema T.J."/>
        </authorList>
    </citation>
    <scope>NUCLEOTIDE SEQUENCE</scope>
</reference>
<sequence>MSYKLRDNGVTRLADGADIPFAPANRDWREYQKWIADGNTPLPADPPPVPPIDPDDELDAALAALEGTGATVDQLIAAMRGKTGRAGRVGGRKP</sequence>
<dbReference type="EMBL" id="LAZR01029895">
    <property type="protein sequence ID" value="KKL58233.1"/>
    <property type="molecule type" value="Genomic_DNA"/>
</dbReference>
<organism evidence="1">
    <name type="scientific">marine sediment metagenome</name>
    <dbReference type="NCBI Taxonomy" id="412755"/>
    <lineage>
        <taxon>unclassified sequences</taxon>
        <taxon>metagenomes</taxon>
        <taxon>ecological metagenomes</taxon>
    </lineage>
</organism>
<accession>A0A0F9D965</accession>
<comment type="caution">
    <text evidence="1">The sequence shown here is derived from an EMBL/GenBank/DDBJ whole genome shotgun (WGS) entry which is preliminary data.</text>
</comment>